<evidence type="ECO:0000256" key="2">
    <source>
        <dbReference type="SAM" id="SignalP"/>
    </source>
</evidence>
<organism evidence="3 4">
    <name type="scientific">Anopheles dirus</name>
    <dbReference type="NCBI Taxonomy" id="7168"/>
    <lineage>
        <taxon>Eukaryota</taxon>
        <taxon>Metazoa</taxon>
        <taxon>Ecdysozoa</taxon>
        <taxon>Arthropoda</taxon>
        <taxon>Hexapoda</taxon>
        <taxon>Insecta</taxon>
        <taxon>Pterygota</taxon>
        <taxon>Neoptera</taxon>
        <taxon>Endopterygota</taxon>
        <taxon>Diptera</taxon>
        <taxon>Nematocera</taxon>
        <taxon>Culicoidea</taxon>
        <taxon>Culicidae</taxon>
        <taxon>Anophelinae</taxon>
        <taxon>Anopheles</taxon>
    </lineage>
</organism>
<evidence type="ECO:0000313" key="4">
    <source>
        <dbReference type="Proteomes" id="UP000075884"/>
    </source>
</evidence>
<proteinExistence type="predicted"/>
<name>A0A182NLL3_9DIPT</name>
<dbReference type="Gene3D" id="2.70.220.10">
    <property type="entry name" value="Ganglioside GM2 activator"/>
    <property type="match status" value="2"/>
</dbReference>
<feature type="signal peptide" evidence="2">
    <location>
        <begin position="1"/>
        <end position="27"/>
    </location>
</feature>
<evidence type="ECO:0000256" key="1">
    <source>
        <dbReference type="ARBA" id="ARBA00022729"/>
    </source>
</evidence>
<keyword evidence="4" id="KW-1185">Reference proteome</keyword>
<evidence type="ECO:0000313" key="3">
    <source>
        <dbReference type="EnsemblMetazoa" id="ADIR008544-PA"/>
    </source>
</evidence>
<sequence length="476" mass="51366">MMTTESSSAVRFTALLFCTGLLGVAMACNGGYKVRVKKIENCAGSGAIITADENFTVVLTKNCDIKSRGCVRFKDFKTGNAKYTISKDGVQVLQGSADICDQASRPRRTEHIAELMRSLGVPEKCPIDAGQICTDPSQVVNINRFKQYLPLARGSITVDVKVQHDSGKSCFKINFDITKYVLACKDGFTIKVNNVDNCAGPDGIITLSDNTAVALQDDCSLSLEGCVKVKGFSTATGSVKVSKNGKQMFKKPIDLCAKGSKIPFIGEFLPGGVCPQSANEMCAEPGKKIPMERFKKLIGMLKGSMAVELELDHDTVGRRNGGYQMIVHSIENCAGESQIITIDPKSTVTLTEDCQVKSKATARTLGFNTAVMHVTITKNGLPVLKETVDICENLKDAAGNKEAAEIITMFGVPDHCPVAAAEIRTDENQTYSLERYKQHLLVAQGRSIIDVVVKHDKGESCFKIDVEVTAPNLLGG</sequence>
<dbReference type="Proteomes" id="UP000075884">
    <property type="component" value="Unassembled WGS sequence"/>
</dbReference>
<dbReference type="VEuPathDB" id="VectorBase:ADIR008544"/>
<dbReference type="EnsemblMetazoa" id="ADIR008544-RA">
    <property type="protein sequence ID" value="ADIR008544-PA"/>
    <property type="gene ID" value="ADIR008544"/>
</dbReference>
<feature type="chain" id="PRO_5008130181" evidence="2">
    <location>
        <begin position="28"/>
        <end position="476"/>
    </location>
</feature>
<protein>
    <submittedName>
        <fullName evidence="3">Uncharacterized protein</fullName>
    </submittedName>
</protein>
<accession>A0A182NLL3</accession>
<reference evidence="4" key="1">
    <citation type="submission" date="2013-03" db="EMBL/GenBank/DDBJ databases">
        <title>The Genome Sequence of Anopheles dirus WRAIR2.</title>
        <authorList>
            <consortium name="The Broad Institute Genomics Platform"/>
            <person name="Neafsey D.E."/>
            <person name="Walton C."/>
            <person name="Walker B."/>
            <person name="Young S.K."/>
            <person name="Zeng Q."/>
            <person name="Gargeya S."/>
            <person name="Fitzgerald M."/>
            <person name="Haas B."/>
            <person name="Abouelleil A."/>
            <person name="Allen A.W."/>
            <person name="Alvarado L."/>
            <person name="Arachchi H.M."/>
            <person name="Berlin A.M."/>
            <person name="Chapman S.B."/>
            <person name="Gainer-Dewar J."/>
            <person name="Goldberg J."/>
            <person name="Griggs A."/>
            <person name="Gujja S."/>
            <person name="Hansen M."/>
            <person name="Howarth C."/>
            <person name="Imamovic A."/>
            <person name="Ireland A."/>
            <person name="Larimer J."/>
            <person name="McCowan C."/>
            <person name="Murphy C."/>
            <person name="Pearson M."/>
            <person name="Poon T.W."/>
            <person name="Priest M."/>
            <person name="Roberts A."/>
            <person name="Saif S."/>
            <person name="Shea T."/>
            <person name="Sisk P."/>
            <person name="Sykes S."/>
            <person name="Wortman J."/>
            <person name="Nusbaum C."/>
            <person name="Birren B."/>
        </authorList>
    </citation>
    <scope>NUCLEOTIDE SEQUENCE [LARGE SCALE GENOMIC DNA]</scope>
    <source>
        <strain evidence="4">WRAIR2</strain>
    </source>
</reference>
<dbReference type="InterPro" id="IPR036846">
    <property type="entry name" value="GM2-AP_sf"/>
</dbReference>
<reference evidence="3" key="2">
    <citation type="submission" date="2020-05" db="UniProtKB">
        <authorList>
            <consortium name="EnsemblMetazoa"/>
        </authorList>
    </citation>
    <scope>IDENTIFICATION</scope>
    <source>
        <strain evidence="3">WRAIR2</strain>
    </source>
</reference>
<dbReference type="AlphaFoldDB" id="A0A182NLL3"/>
<keyword evidence="1 2" id="KW-0732">Signal</keyword>